<reference evidence="3 4" key="1">
    <citation type="submission" date="2024-02" db="EMBL/GenBank/DDBJ databases">
        <title>Whole genome sequencing and characterization of Corynebacterium isolated from the ocular surface of dry eye disease sufferers.</title>
        <authorList>
            <person name="Naqvi M."/>
        </authorList>
    </citation>
    <scope>NUCLEOTIDE SEQUENCE [LARGE SCALE GENOMIC DNA]</scope>
    <source>
        <strain evidence="3 4">PCRF</strain>
    </source>
</reference>
<dbReference type="GO" id="GO:0016746">
    <property type="term" value="F:acyltransferase activity"/>
    <property type="evidence" value="ECO:0007669"/>
    <property type="project" value="UniProtKB-KW"/>
</dbReference>
<dbReference type="Pfam" id="PF13508">
    <property type="entry name" value="Acetyltransf_7"/>
    <property type="match status" value="1"/>
</dbReference>
<dbReference type="SUPFAM" id="SSF55729">
    <property type="entry name" value="Acyl-CoA N-acyltransferases (Nat)"/>
    <property type="match status" value="1"/>
</dbReference>
<organism evidence="3 4">
    <name type="scientific">Corynebacterium mastitidis</name>
    <dbReference type="NCBI Taxonomy" id="161890"/>
    <lineage>
        <taxon>Bacteria</taxon>
        <taxon>Bacillati</taxon>
        <taxon>Actinomycetota</taxon>
        <taxon>Actinomycetes</taxon>
        <taxon>Mycobacteriales</taxon>
        <taxon>Corynebacteriaceae</taxon>
        <taxon>Corynebacterium</taxon>
    </lineage>
</organism>
<keyword evidence="4" id="KW-1185">Reference proteome</keyword>
<evidence type="ECO:0000313" key="4">
    <source>
        <dbReference type="Proteomes" id="UP001359781"/>
    </source>
</evidence>
<dbReference type="Proteomes" id="UP001359781">
    <property type="component" value="Unassembled WGS sequence"/>
</dbReference>
<keyword evidence="3" id="KW-0012">Acyltransferase</keyword>
<dbReference type="InterPro" id="IPR016181">
    <property type="entry name" value="Acyl_CoA_acyltransferase"/>
</dbReference>
<gene>
    <name evidence="3" type="ORF">V5S96_03280</name>
</gene>
<proteinExistence type="predicted"/>
<protein>
    <submittedName>
        <fullName evidence="3">GNAT family N-acetyltransferase</fullName>
        <ecNumber evidence="3">2.3.1.-</ecNumber>
    </submittedName>
</protein>
<evidence type="ECO:0000313" key="3">
    <source>
        <dbReference type="EMBL" id="MEJ4099384.1"/>
    </source>
</evidence>
<keyword evidence="3" id="KW-0808">Transferase</keyword>
<dbReference type="EC" id="2.3.1.-" evidence="3"/>
<evidence type="ECO:0000259" key="2">
    <source>
        <dbReference type="PROSITE" id="PS51186"/>
    </source>
</evidence>
<evidence type="ECO:0000256" key="1">
    <source>
        <dbReference type="SAM" id="MobiDB-lite"/>
    </source>
</evidence>
<feature type="region of interest" description="Disordered" evidence="1">
    <location>
        <begin position="146"/>
        <end position="165"/>
    </location>
</feature>
<dbReference type="EMBL" id="JBAHVJ010000003">
    <property type="protein sequence ID" value="MEJ4099384.1"/>
    <property type="molecule type" value="Genomic_DNA"/>
</dbReference>
<dbReference type="RefSeq" id="WP_337889254.1">
    <property type="nucleotide sequence ID" value="NZ_JBAHVI010000001.1"/>
</dbReference>
<dbReference type="InterPro" id="IPR000182">
    <property type="entry name" value="GNAT_dom"/>
</dbReference>
<comment type="caution">
    <text evidence="3">The sequence shown here is derived from an EMBL/GenBank/DDBJ whole genome shotgun (WGS) entry which is preliminary data.</text>
</comment>
<feature type="domain" description="N-acetyltransferase" evidence="2">
    <location>
        <begin position="66"/>
        <end position="205"/>
    </location>
</feature>
<dbReference type="Gene3D" id="3.40.630.30">
    <property type="match status" value="1"/>
</dbReference>
<sequence length="209" mass="22706">MTVRIVPLTAAAFGAAAPALVEVYIAAMDYPARMHAHRVAAWRRDSARPGFRAFCAVRSPAADSPAALRLDSPTGATAHILGVAYGFHGSPQTWWHQQVQRGVAYRRLPAALLDNYFEVAEVQVSPEHQGRGLGRRLLRALLDAPAAHPTGTTPEPHALLSTPEVPGEDNRAFRLYRSLGFRDVLRTFYFPGDSRPFAVLGAPLPLPAP</sequence>
<accession>A0ABU8NWJ1</accession>
<dbReference type="PROSITE" id="PS51186">
    <property type="entry name" value="GNAT"/>
    <property type="match status" value="1"/>
</dbReference>
<name>A0ABU8NWJ1_9CORY</name>